<organism evidence="1 2">
    <name type="scientific">Prunus armeniaca</name>
    <name type="common">Apricot</name>
    <name type="synonym">Armeniaca vulgaris</name>
    <dbReference type="NCBI Taxonomy" id="36596"/>
    <lineage>
        <taxon>Eukaryota</taxon>
        <taxon>Viridiplantae</taxon>
        <taxon>Streptophyta</taxon>
        <taxon>Embryophyta</taxon>
        <taxon>Tracheophyta</taxon>
        <taxon>Spermatophyta</taxon>
        <taxon>Magnoliopsida</taxon>
        <taxon>eudicotyledons</taxon>
        <taxon>Gunneridae</taxon>
        <taxon>Pentapetalae</taxon>
        <taxon>rosids</taxon>
        <taxon>fabids</taxon>
        <taxon>Rosales</taxon>
        <taxon>Rosaceae</taxon>
        <taxon>Amygdaloideae</taxon>
        <taxon>Amygdaleae</taxon>
        <taxon>Prunus</taxon>
    </lineage>
</organism>
<proteinExistence type="predicted"/>
<gene>
    <name evidence="1" type="ORF">ORAREDHAP_LOCUS2977</name>
</gene>
<keyword evidence="2" id="KW-1185">Reference proteome</keyword>
<dbReference type="AlphaFoldDB" id="A0A6J5W0G2"/>
<accession>A0A6J5W0G2</accession>
<evidence type="ECO:0000313" key="2">
    <source>
        <dbReference type="Proteomes" id="UP000507245"/>
    </source>
</evidence>
<reference evidence="2" key="1">
    <citation type="journal article" date="2020" name="Genome Biol.">
        <title>Gamete binning: chromosome-level and haplotype-resolved genome assembly enabled by high-throughput single-cell sequencing of gamete genomes.</title>
        <authorList>
            <person name="Campoy J.A."/>
            <person name="Sun H."/>
            <person name="Goel M."/>
            <person name="Jiao W.-B."/>
            <person name="Folz-Donahue K."/>
            <person name="Wang N."/>
            <person name="Rubio M."/>
            <person name="Liu C."/>
            <person name="Kukat C."/>
            <person name="Ruiz D."/>
            <person name="Huettel B."/>
            <person name="Schneeberger K."/>
        </authorList>
    </citation>
    <scope>NUCLEOTIDE SEQUENCE [LARGE SCALE GENOMIC DNA]</scope>
    <source>
        <strain evidence="2">cv. Rojo Pasion</strain>
    </source>
</reference>
<dbReference type="EMBL" id="CAEKKB010000001">
    <property type="protein sequence ID" value="CAB4293761.1"/>
    <property type="molecule type" value="Genomic_DNA"/>
</dbReference>
<sequence>MLQGDVPRHVGAEGEGIPKTALRQVSFSKRAFVERTLSQVAPVFLHSPCRGENFLELLELSARKEGVGLRDLSCTFGKY</sequence>
<evidence type="ECO:0000313" key="1">
    <source>
        <dbReference type="EMBL" id="CAB4293761.1"/>
    </source>
</evidence>
<dbReference type="Proteomes" id="UP000507245">
    <property type="component" value="Unassembled WGS sequence"/>
</dbReference>
<protein>
    <submittedName>
        <fullName evidence="1">Uncharacterized protein</fullName>
    </submittedName>
</protein>
<name>A0A6J5W0G2_PRUAR</name>